<dbReference type="AlphaFoldDB" id="A0A811U666"/>
<reference evidence="1" key="1">
    <citation type="submission" date="2020-11" db="EMBL/GenBank/DDBJ databases">
        <authorList>
            <person name="Whitehead M."/>
        </authorList>
    </citation>
    <scope>NUCLEOTIDE SEQUENCE</scope>
    <source>
        <strain evidence="1">EGII</strain>
    </source>
</reference>
<dbReference type="Proteomes" id="UP000606786">
    <property type="component" value="Unassembled WGS sequence"/>
</dbReference>
<evidence type="ECO:0000313" key="2">
    <source>
        <dbReference type="Proteomes" id="UP000606786"/>
    </source>
</evidence>
<keyword evidence="2" id="KW-1185">Reference proteome</keyword>
<evidence type="ECO:0000313" key="1">
    <source>
        <dbReference type="EMBL" id="CAD6993676.1"/>
    </source>
</evidence>
<proteinExistence type="predicted"/>
<comment type="caution">
    <text evidence="1">The sequence shown here is derived from an EMBL/GenBank/DDBJ whole genome shotgun (WGS) entry which is preliminary data.</text>
</comment>
<protein>
    <submittedName>
        <fullName evidence="1">(Mediterranean fruit fly) hypothetical protein</fullName>
    </submittedName>
</protein>
<dbReference type="EMBL" id="CAJHJT010000001">
    <property type="protein sequence ID" value="CAD6993676.1"/>
    <property type="molecule type" value="Genomic_DNA"/>
</dbReference>
<gene>
    <name evidence="1" type="ORF">CCAP1982_LOCUS2482</name>
</gene>
<name>A0A811U666_CERCA</name>
<sequence length="103" mass="11521">MTLLGRLSISQSGLSSKRRVMRAKHQFPRIARVNGSTAVIVGQTIVNVIRKLYYLPCQYLIGSHLNYKCNNNNMRVVKVKLKQLGGQSTGESANCLDNLLVHH</sequence>
<organism evidence="1 2">
    <name type="scientific">Ceratitis capitata</name>
    <name type="common">Mediterranean fruit fly</name>
    <name type="synonym">Tephritis capitata</name>
    <dbReference type="NCBI Taxonomy" id="7213"/>
    <lineage>
        <taxon>Eukaryota</taxon>
        <taxon>Metazoa</taxon>
        <taxon>Ecdysozoa</taxon>
        <taxon>Arthropoda</taxon>
        <taxon>Hexapoda</taxon>
        <taxon>Insecta</taxon>
        <taxon>Pterygota</taxon>
        <taxon>Neoptera</taxon>
        <taxon>Endopterygota</taxon>
        <taxon>Diptera</taxon>
        <taxon>Brachycera</taxon>
        <taxon>Muscomorpha</taxon>
        <taxon>Tephritoidea</taxon>
        <taxon>Tephritidae</taxon>
        <taxon>Ceratitis</taxon>
        <taxon>Ceratitis</taxon>
    </lineage>
</organism>
<accession>A0A811U666</accession>